<organism evidence="1 2">
    <name type="scientific">Thermoflexibacter ruber</name>
    <dbReference type="NCBI Taxonomy" id="1003"/>
    <lineage>
        <taxon>Bacteria</taxon>
        <taxon>Pseudomonadati</taxon>
        <taxon>Bacteroidota</taxon>
        <taxon>Cytophagia</taxon>
        <taxon>Cytophagales</taxon>
        <taxon>Thermoflexibacteraceae</taxon>
        <taxon>Thermoflexibacter</taxon>
    </lineage>
</organism>
<dbReference type="PANTHER" id="PTHR43836:SF2">
    <property type="entry name" value="CATECHOL O-METHYLTRANSFERASE 1-RELATED"/>
    <property type="match status" value="1"/>
</dbReference>
<reference evidence="1 2" key="1">
    <citation type="submission" date="2016-10" db="EMBL/GenBank/DDBJ databases">
        <authorList>
            <person name="de Groot N.N."/>
        </authorList>
    </citation>
    <scope>NUCLEOTIDE SEQUENCE [LARGE SCALE GENOMIC DNA]</scope>
    <source>
        <strain>GEY</strain>
        <strain evidence="2">DSM 9560</strain>
    </source>
</reference>
<evidence type="ECO:0000313" key="2">
    <source>
        <dbReference type="Proteomes" id="UP000199513"/>
    </source>
</evidence>
<name>A0A1I2JIF7_9BACT</name>
<dbReference type="InterPro" id="IPR029063">
    <property type="entry name" value="SAM-dependent_MTases_sf"/>
</dbReference>
<keyword evidence="1" id="KW-0808">Transferase</keyword>
<keyword evidence="2" id="KW-1185">Reference proteome</keyword>
<dbReference type="Proteomes" id="UP000199513">
    <property type="component" value="Unassembled WGS sequence"/>
</dbReference>
<dbReference type="Pfam" id="PF13578">
    <property type="entry name" value="Methyltransf_24"/>
    <property type="match status" value="1"/>
</dbReference>
<keyword evidence="1" id="KW-0489">Methyltransferase</keyword>
<dbReference type="AlphaFoldDB" id="A0A1I2JIF7"/>
<dbReference type="GO" id="GO:0032259">
    <property type="term" value="P:methylation"/>
    <property type="evidence" value="ECO:0007669"/>
    <property type="project" value="UniProtKB-KW"/>
</dbReference>
<dbReference type="OrthoDB" id="5464618at2"/>
<gene>
    <name evidence="1" type="ORF">SAMN04488541_105114</name>
</gene>
<dbReference type="STRING" id="1003.SAMN04488541_105114"/>
<sequence length="263" mass="30435">MKRLFEYLTFWWKAGDAHSIHSPFVFQLYTQVINIEKQYYCFEILENLRQNLLSDDTLLAINDLGAGSKNLTSTQRTVSQIAKNSIANPKTAQLLFRLVDYFQPNTILELGTCLGLTTLYLSEASPKEAKIYTFEGAEALAEQAKKLFEKEITKQTTHNIALVVGNLDEILAKKVAELEQIDFVFFDANHQKVPTLQYFEICLSKAHENTVFVFDDIYWSAEMQTAWQAIQQHPRVVLTIDLFHVGLVFFREKQPKQHFKLRF</sequence>
<dbReference type="GO" id="GO:0008171">
    <property type="term" value="F:O-methyltransferase activity"/>
    <property type="evidence" value="ECO:0007669"/>
    <property type="project" value="TreeGrafter"/>
</dbReference>
<dbReference type="RefSeq" id="WP_091549199.1">
    <property type="nucleotide sequence ID" value="NZ_FONY01000051.1"/>
</dbReference>
<dbReference type="EMBL" id="FONY01000051">
    <property type="protein sequence ID" value="SFF53760.1"/>
    <property type="molecule type" value="Genomic_DNA"/>
</dbReference>
<accession>A0A1I2JIF7</accession>
<evidence type="ECO:0000313" key="1">
    <source>
        <dbReference type="EMBL" id="SFF53760.1"/>
    </source>
</evidence>
<dbReference type="PANTHER" id="PTHR43836">
    <property type="entry name" value="CATECHOL O-METHYLTRANSFERASE 1-RELATED"/>
    <property type="match status" value="1"/>
</dbReference>
<dbReference type="Gene3D" id="3.40.50.150">
    <property type="entry name" value="Vaccinia Virus protein VP39"/>
    <property type="match status" value="1"/>
</dbReference>
<proteinExistence type="predicted"/>
<dbReference type="SUPFAM" id="SSF53335">
    <property type="entry name" value="S-adenosyl-L-methionine-dependent methyltransferases"/>
    <property type="match status" value="1"/>
</dbReference>
<protein>
    <submittedName>
        <fullName evidence="1">Methyltransferase domain-containing protein</fullName>
    </submittedName>
</protein>